<accession>A0ABD5NK72</accession>
<gene>
    <name evidence="1" type="ORF">ACFOUR_03490</name>
</gene>
<dbReference type="GeneID" id="73902800"/>
<sequence length="561" mass="60783">MGGNSNEVNRRSVLQALSGAGLAIAGTGAGLAATDPSVSSSDIGILPYEGCETQETSGPKCDTLIPDATYPVWSVMDYTVTESDAYKQKRSQQVLSYFGTGYDTESDKWVHRFALQGHYIKSDHVVDHDWHAINYTCPIDNVEETDTKNRAAIEIEGEDATLKVDENQDTLGFYDYDTFVNHYEQEHGELEDPRIGTGCSPINSLDDYDKNDFFYDKPSPFSEEESRAFRSLHDPDIPNEPLTDSALEITDAVQANSPVLQNPDGDDDINLDMMLATVGMVGTGVSLAAPPPYGAAVSVGLSIIDMIAGVDWDEENPEEVTRPGGDNDWGPVGYEPDTIGTPAGHFVHFEVELEPTTDGEPTDVTVQSMLLDEEHSMTISLQPLGQPDRAPHSNLDGYSFSRNDAAIPPSDGVYDVFERPDGGTDPIIEEIHCPSRVVTGEEFECSAVINSASTRDINYYGWGREHFGEGDIEEKNKKWCGTTDTIVPNWERCGINVPGEVEITLVVGDEAGLFDYKTTTVLVGEPEGETLPIGDPGALTLGTSEASGMTVPTGSIQGVEA</sequence>
<dbReference type="AlphaFoldDB" id="A0ABD5NK72"/>
<organism evidence="1 2">
    <name type="scientific">Halovivax cerinus</name>
    <dbReference type="NCBI Taxonomy" id="1487865"/>
    <lineage>
        <taxon>Archaea</taxon>
        <taxon>Methanobacteriati</taxon>
        <taxon>Methanobacteriota</taxon>
        <taxon>Stenosarchaea group</taxon>
        <taxon>Halobacteria</taxon>
        <taxon>Halobacteriales</taxon>
        <taxon>Natrialbaceae</taxon>
        <taxon>Halovivax</taxon>
    </lineage>
</organism>
<keyword evidence="2" id="KW-1185">Reference proteome</keyword>
<proteinExistence type="predicted"/>
<comment type="caution">
    <text evidence="1">The sequence shown here is derived from an EMBL/GenBank/DDBJ whole genome shotgun (WGS) entry which is preliminary data.</text>
</comment>
<evidence type="ECO:0000313" key="1">
    <source>
        <dbReference type="EMBL" id="MFC3957438.1"/>
    </source>
</evidence>
<dbReference type="Proteomes" id="UP001595846">
    <property type="component" value="Unassembled WGS sequence"/>
</dbReference>
<dbReference type="RefSeq" id="WP_256533669.1">
    <property type="nucleotide sequence ID" value="NZ_CP101824.1"/>
</dbReference>
<name>A0ABD5NK72_9EURY</name>
<dbReference type="EMBL" id="JBHSAQ010000002">
    <property type="protein sequence ID" value="MFC3957438.1"/>
    <property type="molecule type" value="Genomic_DNA"/>
</dbReference>
<evidence type="ECO:0000313" key="2">
    <source>
        <dbReference type="Proteomes" id="UP001595846"/>
    </source>
</evidence>
<protein>
    <submittedName>
        <fullName evidence="1">Uncharacterized protein</fullName>
    </submittedName>
</protein>
<reference evidence="1 2" key="1">
    <citation type="journal article" date="2019" name="Int. J. Syst. Evol. Microbiol.">
        <title>The Global Catalogue of Microorganisms (GCM) 10K type strain sequencing project: providing services to taxonomists for standard genome sequencing and annotation.</title>
        <authorList>
            <consortium name="The Broad Institute Genomics Platform"/>
            <consortium name="The Broad Institute Genome Sequencing Center for Infectious Disease"/>
            <person name="Wu L."/>
            <person name="Ma J."/>
        </authorList>
    </citation>
    <scope>NUCLEOTIDE SEQUENCE [LARGE SCALE GENOMIC DNA]</scope>
    <source>
        <strain evidence="1 2">IBRC-M 10256</strain>
    </source>
</reference>